<comment type="similarity">
    <text evidence="2">Belongs to the EAF family.</text>
</comment>
<evidence type="ECO:0000256" key="8">
    <source>
        <dbReference type="SAM" id="MobiDB-lite"/>
    </source>
</evidence>
<evidence type="ECO:0000256" key="5">
    <source>
        <dbReference type="ARBA" id="ARBA00023159"/>
    </source>
</evidence>
<accession>A0AAD9JGT0</accession>
<keyword evidence="11" id="KW-1185">Reference proteome</keyword>
<keyword evidence="5" id="KW-0010">Activator</keyword>
<evidence type="ECO:0000256" key="3">
    <source>
        <dbReference type="ARBA" id="ARBA00022553"/>
    </source>
</evidence>
<dbReference type="PANTHER" id="PTHR15970:SF2">
    <property type="entry name" value="ELL-ASSOCIATED FACTOR EAF"/>
    <property type="match status" value="1"/>
</dbReference>
<comment type="caution">
    <text evidence="10">The sequence shown here is derived from an EMBL/GenBank/DDBJ whole genome shotgun (WGS) entry which is preliminary data.</text>
</comment>
<keyword evidence="3" id="KW-0597">Phosphoprotein</keyword>
<evidence type="ECO:0000256" key="2">
    <source>
        <dbReference type="ARBA" id="ARBA00007798"/>
    </source>
</evidence>
<reference evidence="10" key="1">
    <citation type="journal article" date="2023" name="Mol. Biol. Evol.">
        <title>Third-Generation Sequencing Reveals the Adaptive Role of the Epigenome in Three Deep-Sea Polychaetes.</title>
        <authorList>
            <person name="Perez M."/>
            <person name="Aroh O."/>
            <person name="Sun Y."/>
            <person name="Lan Y."/>
            <person name="Juniper S.K."/>
            <person name="Young C.R."/>
            <person name="Angers B."/>
            <person name="Qian P.Y."/>
        </authorList>
    </citation>
    <scope>NUCLEOTIDE SEQUENCE</scope>
    <source>
        <strain evidence="10">P08H-3</strain>
    </source>
</reference>
<dbReference type="InterPro" id="IPR027093">
    <property type="entry name" value="EAF_fam"/>
</dbReference>
<proteinExistence type="inferred from homology"/>
<evidence type="ECO:0000256" key="7">
    <source>
        <dbReference type="ARBA" id="ARBA00023242"/>
    </source>
</evidence>
<feature type="region of interest" description="Disordered" evidence="8">
    <location>
        <begin position="131"/>
        <end position="159"/>
    </location>
</feature>
<feature type="domain" description="Transcription elongation factor Eaf N-terminal" evidence="9">
    <location>
        <begin position="13"/>
        <end position="111"/>
    </location>
</feature>
<gene>
    <name evidence="10" type="ORF">LSH36_338g01004</name>
</gene>
<evidence type="ECO:0000256" key="6">
    <source>
        <dbReference type="ARBA" id="ARBA00023163"/>
    </source>
</evidence>
<evidence type="ECO:0000313" key="10">
    <source>
        <dbReference type="EMBL" id="KAK2152150.1"/>
    </source>
</evidence>
<protein>
    <recommendedName>
        <fullName evidence="9">Transcription elongation factor Eaf N-terminal domain-containing protein</fullName>
    </recommendedName>
</protein>
<keyword evidence="4" id="KW-0805">Transcription regulation</keyword>
<evidence type="ECO:0000259" key="9">
    <source>
        <dbReference type="Pfam" id="PF09816"/>
    </source>
</evidence>
<feature type="compositionally biased region" description="Polar residues" evidence="8">
    <location>
        <begin position="146"/>
        <end position="157"/>
    </location>
</feature>
<dbReference type="EMBL" id="JAODUP010000338">
    <property type="protein sequence ID" value="KAK2152150.1"/>
    <property type="molecule type" value="Genomic_DNA"/>
</dbReference>
<dbReference type="Proteomes" id="UP001208570">
    <property type="component" value="Unassembled WGS sequence"/>
</dbReference>
<feature type="region of interest" description="Disordered" evidence="8">
    <location>
        <begin position="188"/>
        <end position="245"/>
    </location>
</feature>
<feature type="compositionally biased region" description="Polar residues" evidence="8">
    <location>
        <begin position="208"/>
        <end position="222"/>
    </location>
</feature>
<dbReference type="PANTHER" id="PTHR15970">
    <property type="entry name" value="ELL-ASSOCIATED FACTOR EAF"/>
    <property type="match status" value="1"/>
</dbReference>
<dbReference type="GO" id="GO:0032783">
    <property type="term" value="C:super elongation complex"/>
    <property type="evidence" value="ECO:0007669"/>
    <property type="project" value="InterPro"/>
</dbReference>
<keyword evidence="6" id="KW-0804">Transcription</keyword>
<dbReference type="GO" id="GO:0006368">
    <property type="term" value="P:transcription elongation by RNA polymerase II"/>
    <property type="evidence" value="ECO:0007669"/>
    <property type="project" value="InterPro"/>
</dbReference>
<feature type="compositionally biased region" description="Polar residues" evidence="8">
    <location>
        <begin position="235"/>
        <end position="245"/>
    </location>
</feature>
<keyword evidence="7" id="KW-0539">Nucleus</keyword>
<dbReference type="InterPro" id="IPR019194">
    <property type="entry name" value="Tscrpt_elong_fac_Eaf_N"/>
</dbReference>
<name>A0AAD9JGT0_9ANNE</name>
<dbReference type="GO" id="GO:0003711">
    <property type="term" value="F:transcription elongation factor activity"/>
    <property type="evidence" value="ECO:0007669"/>
    <property type="project" value="TreeGrafter"/>
</dbReference>
<dbReference type="AlphaFoldDB" id="A0AAD9JGT0"/>
<evidence type="ECO:0000313" key="11">
    <source>
        <dbReference type="Proteomes" id="UP001208570"/>
    </source>
</evidence>
<organism evidence="10 11">
    <name type="scientific">Paralvinella palmiformis</name>
    <dbReference type="NCBI Taxonomy" id="53620"/>
    <lineage>
        <taxon>Eukaryota</taxon>
        <taxon>Metazoa</taxon>
        <taxon>Spiralia</taxon>
        <taxon>Lophotrochozoa</taxon>
        <taxon>Annelida</taxon>
        <taxon>Polychaeta</taxon>
        <taxon>Sedentaria</taxon>
        <taxon>Canalipalpata</taxon>
        <taxon>Terebellida</taxon>
        <taxon>Terebelliformia</taxon>
        <taxon>Alvinellidae</taxon>
        <taxon>Paralvinella</taxon>
    </lineage>
</organism>
<evidence type="ECO:0000256" key="1">
    <source>
        <dbReference type="ARBA" id="ARBA00004123"/>
    </source>
</evidence>
<sequence length="245" mass="26732">MAESLGIDGEVRELKLGSSFEKTAPVSYHSIRYDFKPASVDKSQMATVDIGESNSVTVTVPHIEGSGVTNTVYKGNKRPSQKECILVIDHQTGEVTLEKLTSNIHLKKTRQESIMVPQRVLPIVDKVKELKSSPSKKKPISALDGSEQSQTMASDGQRTMHHLSADLTETEGMFVYIICSSNHKDIDMMSSSASSDSDSDDSERQDKNSGSTMATNRPVSDSTNKDYHSLLSVDLQLSESGSDSD</sequence>
<evidence type="ECO:0000256" key="4">
    <source>
        <dbReference type="ARBA" id="ARBA00023015"/>
    </source>
</evidence>
<dbReference type="Pfam" id="PF09816">
    <property type="entry name" value="EAF"/>
    <property type="match status" value="1"/>
</dbReference>
<comment type="subcellular location">
    <subcellularLocation>
        <location evidence="1">Nucleus</location>
    </subcellularLocation>
</comment>